<dbReference type="OrthoDB" id="9813913at2"/>
<name>A0A4Z0FBF7_9GAMM</name>
<dbReference type="SMART" id="SM00052">
    <property type="entry name" value="EAL"/>
    <property type="match status" value="1"/>
</dbReference>
<dbReference type="NCBIfam" id="TIGR00229">
    <property type="entry name" value="sensory_box"/>
    <property type="match status" value="1"/>
</dbReference>
<dbReference type="Pfam" id="PF08447">
    <property type="entry name" value="PAS_3"/>
    <property type="match status" value="2"/>
</dbReference>
<evidence type="ECO:0000259" key="4">
    <source>
        <dbReference type="PROSITE" id="PS50887"/>
    </source>
</evidence>
<evidence type="ECO:0000259" key="2">
    <source>
        <dbReference type="PROSITE" id="PS50113"/>
    </source>
</evidence>
<dbReference type="AlphaFoldDB" id="A0A4Z0FBF7"/>
<dbReference type="PROSITE" id="PS50883">
    <property type="entry name" value="EAL"/>
    <property type="match status" value="1"/>
</dbReference>
<dbReference type="InterPro" id="IPR000014">
    <property type="entry name" value="PAS"/>
</dbReference>
<dbReference type="PROSITE" id="PS50887">
    <property type="entry name" value="GGDEF"/>
    <property type="match status" value="1"/>
</dbReference>
<dbReference type="PANTHER" id="PTHR44757:SF2">
    <property type="entry name" value="BIOFILM ARCHITECTURE MAINTENANCE PROTEIN MBAA"/>
    <property type="match status" value="1"/>
</dbReference>
<evidence type="ECO:0000259" key="1">
    <source>
        <dbReference type="PROSITE" id="PS50112"/>
    </source>
</evidence>
<dbReference type="Gene3D" id="3.20.20.450">
    <property type="entry name" value="EAL domain"/>
    <property type="match status" value="1"/>
</dbReference>
<dbReference type="SUPFAM" id="SSF55073">
    <property type="entry name" value="Nucleotide cyclase"/>
    <property type="match status" value="1"/>
</dbReference>
<dbReference type="InterPro" id="IPR013655">
    <property type="entry name" value="PAS_fold_3"/>
</dbReference>
<evidence type="ECO:0000313" key="5">
    <source>
        <dbReference type="EMBL" id="TFZ83833.1"/>
    </source>
</evidence>
<accession>A0A4Z0FBF7</accession>
<dbReference type="CDD" id="cd01949">
    <property type="entry name" value="GGDEF"/>
    <property type="match status" value="1"/>
</dbReference>
<organism evidence="5 6">
    <name type="scientific">Candidatus Macondimonas diazotrophica</name>
    <dbReference type="NCBI Taxonomy" id="2305248"/>
    <lineage>
        <taxon>Bacteria</taxon>
        <taxon>Pseudomonadati</taxon>
        <taxon>Pseudomonadota</taxon>
        <taxon>Gammaproteobacteria</taxon>
        <taxon>Chromatiales</taxon>
        <taxon>Ectothiorhodospiraceae</taxon>
        <taxon>Candidatus Macondimonas</taxon>
    </lineage>
</organism>
<dbReference type="CDD" id="cd01948">
    <property type="entry name" value="EAL"/>
    <property type="match status" value="1"/>
</dbReference>
<dbReference type="InterPro" id="IPR029787">
    <property type="entry name" value="Nucleotide_cyclase"/>
</dbReference>
<protein>
    <submittedName>
        <fullName evidence="5">Bifunctional diguanylate cyclase/phosphodiesterase</fullName>
    </submittedName>
</protein>
<dbReference type="InterPro" id="IPR043128">
    <property type="entry name" value="Rev_trsase/Diguanyl_cyclase"/>
</dbReference>
<dbReference type="Pfam" id="PF13426">
    <property type="entry name" value="PAS_9"/>
    <property type="match status" value="1"/>
</dbReference>
<dbReference type="Pfam" id="PF00990">
    <property type="entry name" value="GGDEF"/>
    <property type="match status" value="1"/>
</dbReference>
<dbReference type="EMBL" id="SRIO01000002">
    <property type="protein sequence ID" value="TFZ83833.1"/>
    <property type="molecule type" value="Genomic_DNA"/>
</dbReference>
<dbReference type="InterPro" id="IPR035919">
    <property type="entry name" value="EAL_sf"/>
</dbReference>
<dbReference type="RefSeq" id="WP_135280760.1">
    <property type="nucleotide sequence ID" value="NZ_SRIO01000002.1"/>
</dbReference>
<dbReference type="PROSITE" id="PS50113">
    <property type="entry name" value="PAC"/>
    <property type="match status" value="2"/>
</dbReference>
<dbReference type="PROSITE" id="PS50112">
    <property type="entry name" value="PAS"/>
    <property type="match status" value="1"/>
</dbReference>
<dbReference type="SMART" id="SM00267">
    <property type="entry name" value="GGDEF"/>
    <property type="match status" value="1"/>
</dbReference>
<feature type="domain" description="EAL" evidence="3">
    <location>
        <begin position="662"/>
        <end position="916"/>
    </location>
</feature>
<dbReference type="InterPro" id="IPR035965">
    <property type="entry name" value="PAS-like_dom_sf"/>
</dbReference>
<proteinExistence type="predicted"/>
<dbReference type="Proteomes" id="UP000297890">
    <property type="component" value="Unassembled WGS sequence"/>
</dbReference>
<dbReference type="SUPFAM" id="SSF55785">
    <property type="entry name" value="PYP-like sensor domain (PAS domain)"/>
    <property type="match status" value="4"/>
</dbReference>
<dbReference type="InterPro" id="IPR000700">
    <property type="entry name" value="PAS-assoc_C"/>
</dbReference>
<dbReference type="Gene3D" id="3.30.450.20">
    <property type="entry name" value="PAS domain"/>
    <property type="match status" value="3"/>
</dbReference>
<dbReference type="Gene3D" id="2.10.70.100">
    <property type="match status" value="1"/>
</dbReference>
<feature type="domain" description="PAC" evidence="2">
    <location>
        <begin position="312"/>
        <end position="364"/>
    </location>
</feature>
<dbReference type="InterPro" id="IPR052155">
    <property type="entry name" value="Biofilm_reg_signaling"/>
</dbReference>
<gene>
    <name evidence="5" type="ORF">E4680_02340</name>
</gene>
<dbReference type="InterPro" id="IPR001633">
    <property type="entry name" value="EAL_dom"/>
</dbReference>
<dbReference type="SMART" id="SM00086">
    <property type="entry name" value="PAC"/>
    <property type="match status" value="3"/>
</dbReference>
<dbReference type="Pfam" id="PF00563">
    <property type="entry name" value="EAL"/>
    <property type="match status" value="1"/>
</dbReference>
<dbReference type="SMART" id="SM00091">
    <property type="entry name" value="PAS"/>
    <property type="match status" value="3"/>
</dbReference>
<comment type="caution">
    <text evidence="5">The sequence shown here is derived from an EMBL/GenBank/DDBJ whole genome shotgun (WGS) entry which is preliminary data.</text>
</comment>
<evidence type="ECO:0000259" key="3">
    <source>
        <dbReference type="PROSITE" id="PS50883"/>
    </source>
</evidence>
<dbReference type="SUPFAM" id="SSF141868">
    <property type="entry name" value="EAL domain-like"/>
    <property type="match status" value="1"/>
</dbReference>
<dbReference type="InterPro" id="IPR000160">
    <property type="entry name" value="GGDEF_dom"/>
</dbReference>
<feature type="domain" description="PAS" evidence="1">
    <location>
        <begin position="113"/>
        <end position="183"/>
    </location>
</feature>
<dbReference type="PANTHER" id="PTHR44757">
    <property type="entry name" value="DIGUANYLATE CYCLASE DGCP"/>
    <property type="match status" value="1"/>
</dbReference>
<dbReference type="NCBIfam" id="TIGR00254">
    <property type="entry name" value="GGDEF"/>
    <property type="match status" value="1"/>
</dbReference>
<evidence type="ECO:0000313" key="6">
    <source>
        <dbReference type="Proteomes" id="UP000297890"/>
    </source>
</evidence>
<feature type="domain" description="PAC" evidence="2">
    <location>
        <begin position="185"/>
        <end position="236"/>
    </location>
</feature>
<feature type="domain" description="GGDEF" evidence="4">
    <location>
        <begin position="519"/>
        <end position="654"/>
    </location>
</feature>
<sequence>MSSELTPRGESVQLRLSADGVIQAACGDTQALLGRTPQDLLQTECLKLVTPGSQSALRCLLNTTSDRPRVNQFRLTRASGDPCSTQWVLTPAGNNQTWCVISTALPKHAPHDLPMALADVLDRANHVVFMCDPLGHFINLNSSLSHITGYTRRELETRDFNQLVHPEDRLFARSMFLMALGGTGQRGEIRVFTKNGHQHHLTITNGPLWSKDQIIGVVGVASDVTAERTWSKALADSQARLEETRHIAELGCWRYDFKTRKSHWSRELFTLLGINPKDFSNDYIGFRKLIHSDDLQRVTCHHRDALRSACPFDVEFRIVTPEGKVHWVRERGEVIRDSSGRPLRIEGTLQNLSKYRKVEQELNMMRDAMSQIGESLFILDDKHRVLSANGAFCHLMRCSRSAIQDLAPEFLLAIGQPMTELDSLWQHLKTVGTWQGPVQGRRLDGTPLAFHLSLSAVRGSIGRITHYVGVCRDTSNSAEQFQLEHPRTLHIDAVTALPNRQALMHELVHHATVTTRQTDQLALLWIDLDHFRSINESLDPAVGDEILRDVAQRFRDLEDQPRSKVFHVGGDAFAVVVQGASATSLATSLAQSLLEALNRPLLVAGTMLGLSASIGIAVLGASDEEDDTADLIRQAETAMYQAKRHRHCYRLASRARKPIDASPMGAHELRQALRQNELFLVYQPIFGKVPGQVSSVEALVRWAHPTRGILSPNSFLPLAERIGLLPVLGQQVLDMALRQLALWQRFGSPNLRMAVNVAPAQFANPQLPGQIAEALQRNRLTPDALMLEITENALIAHPDRALESLRALREIGVQIAIDDFGMGYSSFSYLKQYPFDALKIDRSFVSALPGSEQDAAIVEAMLSMSRRLQLDVIAEGVETEAQWAFLTERGCQELQGFWLSRPLSEQALGHLLLETAGGAPNTPR</sequence>
<keyword evidence="6" id="KW-1185">Reference proteome</keyword>
<dbReference type="CDD" id="cd00130">
    <property type="entry name" value="PAS"/>
    <property type="match status" value="3"/>
</dbReference>
<reference evidence="5 6" key="1">
    <citation type="journal article" date="2019" name="ISME J.">
        <title>Candidatus Macondimonas diazotrophica, a novel gammaproteobacterial genus dominating crude-oil-contaminated coastal sediments.</title>
        <authorList>
            <person name="Karthikeyan S."/>
            <person name="Konstantinidis K."/>
        </authorList>
    </citation>
    <scope>NUCLEOTIDE SEQUENCE [LARGE SCALE GENOMIC DNA]</scope>
    <source>
        <strain evidence="5 6">KTK01</strain>
    </source>
</reference>
<dbReference type="Gene3D" id="3.30.70.270">
    <property type="match status" value="1"/>
</dbReference>
<dbReference type="InterPro" id="IPR001610">
    <property type="entry name" value="PAC"/>
</dbReference>